<keyword evidence="5 8" id="KW-1133">Transmembrane helix</keyword>
<protein>
    <submittedName>
        <fullName evidence="10">Multisubunit sodium/proton antiporter MrpD subunit</fullName>
    </submittedName>
</protein>
<dbReference type="RefSeq" id="WP_133735436.1">
    <property type="nucleotide sequence ID" value="NZ_SOAX01000002.1"/>
</dbReference>
<proteinExistence type="inferred from homology"/>
<organism evidence="10 11">
    <name type="scientific">Halospina denitrificans</name>
    <dbReference type="NCBI Taxonomy" id="332522"/>
    <lineage>
        <taxon>Bacteria</taxon>
        <taxon>Pseudomonadati</taxon>
        <taxon>Pseudomonadota</taxon>
        <taxon>Gammaproteobacteria</taxon>
        <taxon>Halospina</taxon>
    </lineage>
</organism>
<gene>
    <name evidence="10" type="ORF">DES49_1176</name>
</gene>
<dbReference type="EMBL" id="SOAX01000002">
    <property type="protein sequence ID" value="TDT43362.1"/>
    <property type="molecule type" value="Genomic_DNA"/>
</dbReference>
<feature type="transmembrane region" description="Helical" evidence="8">
    <location>
        <begin position="268"/>
        <end position="290"/>
    </location>
</feature>
<keyword evidence="3" id="KW-1003">Cell membrane</keyword>
<feature type="transmembrane region" description="Helical" evidence="8">
    <location>
        <begin position="343"/>
        <end position="362"/>
    </location>
</feature>
<keyword evidence="6 8" id="KW-0472">Membrane</keyword>
<feature type="transmembrane region" description="Helical" evidence="8">
    <location>
        <begin position="6"/>
        <end position="24"/>
    </location>
</feature>
<dbReference type="InterPro" id="IPR003918">
    <property type="entry name" value="NADH_UbQ_OxRdtase"/>
</dbReference>
<feature type="transmembrane region" description="Helical" evidence="8">
    <location>
        <begin position="133"/>
        <end position="151"/>
    </location>
</feature>
<dbReference type="InterPro" id="IPR050586">
    <property type="entry name" value="CPA3_Na-H_Antiporter_D"/>
</dbReference>
<comment type="similarity">
    <text evidence="2">Belongs to the CPA3 antiporters (TC 2.A.63) subunit D family.</text>
</comment>
<reference evidence="10 11" key="1">
    <citation type="submission" date="2019-03" db="EMBL/GenBank/DDBJ databases">
        <title>Genomic Encyclopedia of Type Strains, Phase IV (KMG-IV): sequencing the most valuable type-strain genomes for metagenomic binning, comparative biology and taxonomic classification.</title>
        <authorList>
            <person name="Goeker M."/>
        </authorList>
    </citation>
    <scope>NUCLEOTIDE SEQUENCE [LARGE SCALE GENOMIC DNA]</scope>
    <source>
        <strain evidence="10 11">DSM 15505</strain>
    </source>
</reference>
<dbReference type="Proteomes" id="UP000295830">
    <property type="component" value="Unassembled WGS sequence"/>
</dbReference>
<comment type="subcellular location">
    <subcellularLocation>
        <location evidence="1">Cell membrane</location>
        <topology evidence="1">Multi-pass membrane protein</topology>
    </subcellularLocation>
    <subcellularLocation>
        <location evidence="7">Membrane</location>
        <topology evidence="7">Multi-pass membrane protein</topology>
    </subcellularLocation>
</comment>
<dbReference type="OrthoDB" id="9768329at2"/>
<name>A0A4R7JY01_9GAMM</name>
<dbReference type="PRINTS" id="PR01437">
    <property type="entry name" value="NUOXDRDTASE4"/>
</dbReference>
<feature type="domain" description="NADH:quinone oxidoreductase/Mrp antiporter transmembrane" evidence="9">
    <location>
        <begin position="128"/>
        <end position="426"/>
    </location>
</feature>
<evidence type="ECO:0000313" key="10">
    <source>
        <dbReference type="EMBL" id="TDT43362.1"/>
    </source>
</evidence>
<keyword evidence="11" id="KW-1185">Reference proteome</keyword>
<evidence type="ECO:0000256" key="2">
    <source>
        <dbReference type="ARBA" id="ARBA00005346"/>
    </source>
</evidence>
<sequence length="490" mass="51358">MITAWLMAGLLFTPLAWAVLCLLLDFSRGRLVSCLGITVQVLVSLGLWVAVAREGGFLYGLGGWEAPLGIELRVDGLAVTFILLTAIVAGACGLHASVYLAPDNAWYRYFWPLFWFLWAGLNGVWLGGDLFNLYVGLELLSLSAVGLVALGGGINALRASLRYLLAALLGSMAYLLGVALMYGQFGTLSIAGIASLLPETQALVGPGMAMALMLSGLALKTALFPLHGWLPPAHGIAKSPVSALLSALVVKASFYIAARLWLEFGHELGSTAVAQLIGGLGGAAVIWGSWLACRQSQLKQVVAYSSVAQIGYLFLLFPLTFAVSDTASLQAQQGMTLQVVSHALAKAAMFLAAGNLILATGSHQVAGLAGVSHFLPFSLFSFGLAGVSLMGMPPSGGFAAKWMLLQASLASGQWWWIVVLVAGSLLSAAYVFRIYQASFVAKTGVDDFYHPPGSLEVIPLLLALMSLGLALVAEPLLSVMALSLETGGAP</sequence>
<feature type="transmembrane region" description="Helical" evidence="8">
    <location>
        <begin position="241"/>
        <end position="262"/>
    </location>
</feature>
<evidence type="ECO:0000256" key="7">
    <source>
        <dbReference type="RuleBase" id="RU000320"/>
    </source>
</evidence>
<evidence type="ECO:0000313" key="11">
    <source>
        <dbReference type="Proteomes" id="UP000295830"/>
    </source>
</evidence>
<evidence type="ECO:0000256" key="3">
    <source>
        <dbReference type="ARBA" id="ARBA00022475"/>
    </source>
</evidence>
<accession>A0A4R7JY01</accession>
<evidence type="ECO:0000256" key="8">
    <source>
        <dbReference type="SAM" id="Phobius"/>
    </source>
</evidence>
<evidence type="ECO:0000256" key="4">
    <source>
        <dbReference type="ARBA" id="ARBA00022692"/>
    </source>
</evidence>
<dbReference type="GO" id="GO:0042773">
    <property type="term" value="P:ATP synthesis coupled electron transport"/>
    <property type="evidence" value="ECO:0007669"/>
    <property type="project" value="InterPro"/>
</dbReference>
<feature type="transmembrane region" description="Helical" evidence="8">
    <location>
        <begin position="31"/>
        <end position="51"/>
    </location>
</feature>
<dbReference type="GO" id="GO:0008137">
    <property type="term" value="F:NADH dehydrogenase (ubiquinone) activity"/>
    <property type="evidence" value="ECO:0007669"/>
    <property type="project" value="InterPro"/>
</dbReference>
<keyword evidence="4 7" id="KW-0812">Transmembrane</keyword>
<dbReference type="GO" id="GO:0005886">
    <property type="term" value="C:plasma membrane"/>
    <property type="evidence" value="ECO:0007669"/>
    <property type="project" value="UniProtKB-SubCell"/>
</dbReference>
<feature type="transmembrane region" description="Helical" evidence="8">
    <location>
        <begin position="453"/>
        <end position="473"/>
    </location>
</feature>
<dbReference type="PANTHER" id="PTHR42703:SF1">
    <property type="entry name" value="NA(+)_H(+) ANTIPORTER SUBUNIT D1"/>
    <property type="match status" value="1"/>
</dbReference>
<feature type="transmembrane region" description="Helical" evidence="8">
    <location>
        <begin position="413"/>
        <end position="432"/>
    </location>
</feature>
<feature type="transmembrane region" description="Helical" evidence="8">
    <location>
        <begin position="302"/>
        <end position="323"/>
    </location>
</feature>
<evidence type="ECO:0000256" key="5">
    <source>
        <dbReference type="ARBA" id="ARBA00022989"/>
    </source>
</evidence>
<evidence type="ECO:0000259" key="9">
    <source>
        <dbReference type="Pfam" id="PF00361"/>
    </source>
</evidence>
<feature type="transmembrane region" description="Helical" evidence="8">
    <location>
        <begin position="203"/>
        <end position="229"/>
    </location>
</feature>
<feature type="transmembrane region" description="Helical" evidence="8">
    <location>
        <begin position="163"/>
        <end position="183"/>
    </location>
</feature>
<dbReference type="Pfam" id="PF00361">
    <property type="entry name" value="Proton_antipo_M"/>
    <property type="match status" value="1"/>
</dbReference>
<dbReference type="PANTHER" id="PTHR42703">
    <property type="entry name" value="NADH DEHYDROGENASE"/>
    <property type="match status" value="1"/>
</dbReference>
<dbReference type="AlphaFoldDB" id="A0A4R7JY01"/>
<dbReference type="InterPro" id="IPR001750">
    <property type="entry name" value="ND/Mrp_TM"/>
</dbReference>
<feature type="transmembrane region" description="Helical" evidence="8">
    <location>
        <begin position="374"/>
        <end position="393"/>
    </location>
</feature>
<feature type="transmembrane region" description="Helical" evidence="8">
    <location>
        <begin position="109"/>
        <end position="127"/>
    </location>
</feature>
<feature type="transmembrane region" description="Helical" evidence="8">
    <location>
        <begin position="77"/>
        <end position="102"/>
    </location>
</feature>
<evidence type="ECO:0000256" key="1">
    <source>
        <dbReference type="ARBA" id="ARBA00004651"/>
    </source>
</evidence>
<evidence type="ECO:0000256" key="6">
    <source>
        <dbReference type="ARBA" id="ARBA00023136"/>
    </source>
</evidence>
<comment type="caution">
    <text evidence="10">The sequence shown here is derived from an EMBL/GenBank/DDBJ whole genome shotgun (WGS) entry which is preliminary data.</text>
</comment>